<reference evidence="2 3" key="1">
    <citation type="journal article" date="2012" name="Nucleic Acids Res.">
        <title>Sequencing of the smallest Apicomplexan genome from the human pathogen Babesia microti.</title>
        <authorList>
            <person name="Cornillot E."/>
            <person name="Hadj-Kaddour K."/>
            <person name="Dassouli A."/>
            <person name="Noel B."/>
            <person name="Ranwez V."/>
            <person name="Vacherie B."/>
            <person name="Augagneur Y."/>
            <person name="Bres V."/>
            <person name="Duclos A."/>
            <person name="Randazzo S."/>
            <person name="Carcy B."/>
            <person name="Debierre-Grockiego F."/>
            <person name="Delbecq S."/>
            <person name="Moubri-Menage K."/>
            <person name="Shams-Eldin H."/>
            <person name="Usmani-Brown S."/>
            <person name="Bringaud F."/>
            <person name="Wincker P."/>
            <person name="Vivares C.P."/>
            <person name="Schwarz R.T."/>
            <person name="Schetters T.P."/>
            <person name="Krause P.J."/>
            <person name="Gorenflot A."/>
            <person name="Berry V."/>
            <person name="Barbe V."/>
            <person name="Ben Mamoun C."/>
        </authorList>
    </citation>
    <scope>NUCLEOTIDE SEQUENCE [LARGE SCALE GENOMIC DNA]</scope>
    <source>
        <strain evidence="2 3">RI</strain>
    </source>
</reference>
<proteinExistence type="predicted"/>
<evidence type="ECO:0000313" key="2">
    <source>
        <dbReference type="EMBL" id="CCF75838.1"/>
    </source>
</evidence>
<feature type="compositionally biased region" description="Low complexity" evidence="1">
    <location>
        <begin position="300"/>
        <end position="316"/>
    </location>
</feature>
<evidence type="ECO:0000256" key="1">
    <source>
        <dbReference type="SAM" id="MobiDB-lite"/>
    </source>
</evidence>
<reference evidence="2 3" key="2">
    <citation type="journal article" date="2013" name="PLoS ONE">
        <title>Whole genome mapping and re-organization of the nuclear and mitochondrial genomes of Babesia microti isolates.</title>
        <authorList>
            <person name="Cornillot E."/>
            <person name="Dassouli A."/>
            <person name="Garg A."/>
            <person name="Pachikara N."/>
            <person name="Randazzo S."/>
            <person name="Depoix D."/>
            <person name="Carcy B."/>
            <person name="Delbecq S."/>
            <person name="Frutos R."/>
            <person name="Silva J.C."/>
            <person name="Sutton R."/>
            <person name="Krause P.J."/>
            <person name="Mamoun C.B."/>
        </authorList>
    </citation>
    <scope>NUCLEOTIDE SEQUENCE [LARGE SCALE GENOMIC DNA]</scope>
    <source>
        <strain evidence="2 3">RI</strain>
    </source>
</reference>
<dbReference type="Proteomes" id="UP000002899">
    <property type="component" value="Chromosome IV"/>
</dbReference>
<feature type="region of interest" description="Disordered" evidence="1">
    <location>
        <begin position="356"/>
        <end position="406"/>
    </location>
</feature>
<name>I7J9E2_BABMR</name>
<feature type="compositionally biased region" description="Polar residues" evidence="1">
    <location>
        <begin position="370"/>
        <end position="385"/>
    </location>
</feature>
<accession>I7J9E2</accession>
<feature type="region of interest" description="Disordered" evidence="1">
    <location>
        <begin position="97"/>
        <end position="128"/>
    </location>
</feature>
<dbReference type="RefSeq" id="XP_012650246.1">
    <property type="nucleotide sequence ID" value="XM_012794792.1"/>
</dbReference>
<feature type="region of interest" description="Disordered" evidence="1">
    <location>
        <begin position="1"/>
        <end position="20"/>
    </location>
</feature>
<dbReference type="KEGG" id="bmic:BmR1_04g08270"/>
<protein>
    <submittedName>
        <fullName evidence="2">Uncharacterized protein</fullName>
    </submittedName>
</protein>
<feature type="region of interest" description="Disordered" evidence="1">
    <location>
        <begin position="300"/>
        <end position="319"/>
    </location>
</feature>
<dbReference type="VEuPathDB" id="PiroplasmaDB:BmR1_04g08270"/>
<evidence type="ECO:0000313" key="3">
    <source>
        <dbReference type="Proteomes" id="UP000002899"/>
    </source>
</evidence>
<keyword evidence="3" id="KW-1185">Reference proteome</keyword>
<dbReference type="EMBL" id="LN871599">
    <property type="protein sequence ID" value="CCF75838.1"/>
    <property type="molecule type" value="Genomic_DNA"/>
</dbReference>
<feature type="region of interest" description="Disordered" evidence="1">
    <location>
        <begin position="204"/>
        <end position="226"/>
    </location>
</feature>
<feature type="compositionally biased region" description="Polar residues" evidence="1">
    <location>
        <begin position="204"/>
        <end position="215"/>
    </location>
</feature>
<feature type="compositionally biased region" description="Polar residues" evidence="1">
    <location>
        <begin position="10"/>
        <end position="20"/>
    </location>
</feature>
<dbReference type="OrthoDB" id="349484at2759"/>
<gene>
    <name evidence="2" type="ORF">BmR1_04g08270</name>
</gene>
<feature type="compositionally biased region" description="Basic residues" evidence="1">
    <location>
        <begin position="356"/>
        <end position="369"/>
    </location>
</feature>
<sequence>MVEKRRGKATNASSHTSEKLTPNLLTQLEYSQRTVYVEKSVSNACEVRSESDCISLCNISSLGHADSTCESCSIPSEYTDYLLYVKERANIIRTSIHGSDARHRQHKKTRQIEVHESDGGDGSSVDSTGGLVNMRQNVTHLNMCDNPGDMWHGLKTSDGKPVVLHPLKSKHGNRHKQSAFANSGGKKWPSLVKMLQAIRHKNNTVTHDNSGTRNGVNAGDKGGTSTNGPINYSGGFLNINRYIKRTNVGNNTGGGVKKVCGLGKFTKRSGDVGKYDFPMPQHIPKHALKQTMAYGTANTTSNNATGSSTTSGSTANMGNVSRMGHVMGKVGLHKDKSRTGKTEAEAVEKIDMRFKPPKLKVGGRPKQLSKQRAATVTNSIVASSSRAHRKKKRNVSRKDLDTNAAI</sequence>
<organism evidence="2 3">
    <name type="scientific">Babesia microti (strain RI)</name>
    <dbReference type="NCBI Taxonomy" id="1133968"/>
    <lineage>
        <taxon>Eukaryota</taxon>
        <taxon>Sar</taxon>
        <taxon>Alveolata</taxon>
        <taxon>Apicomplexa</taxon>
        <taxon>Aconoidasida</taxon>
        <taxon>Piroplasmida</taxon>
        <taxon>Babesiidae</taxon>
        <taxon>Babesia</taxon>
    </lineage>
</organism>
<feature type="compositionally biased region" description="Basic residues" evidence="1">
    <location>
        <begin position="386"/>
        <end position="395"/>
    </location>
</feature>
<reference evidence="2 3" key="3">
    <citation type="journal article" date="2016" name="Sci. Rep.">
        <title>Genome-wide diversity and gene expression profiling of Babesia microti isolates identify polymorphic genes that mediate host-pathogen interactions.</title>
        <authorList>
            <person name="Silva J.C."/>
            <person name="Cornillot E."/>
            <person name="McCracken C."/>
            <person name="Usmani-Brown S."/>
            <person name="Dwivedi A."/>
            <person name="Ifeonu O.O."/>
            <person name="Crabtree J."/>
            <person name="Gotia H.T."/>
            <person name="Virji A.Z."/>
            <person name="Reynes C."/>
            <person name="Colinge J."/>
            <person name="Kumar V."/>
            <person name="Lawres L."/>
            <person name="Pazzi J.E."/>
            <person name="Pablo J.V."/>
            <person name="Hung C."/>
            <person name="Brancato J."/>
            <person name="Kumari P."/>
            <person name="Orvis J."/>
            <person name="Tretina K."/>
            <person name="Chibucos M."/>
            <person name="Ott S."/>
            <person name="Sadzewicz L."/>
            <person name="Sengamalay N."/>
            <person name="Shetty A.C."/>
            <person name="Su Q."/>
            <person name="Tallon L."/>
            <person name="Fraser C.M."/>
            <person name="Frutos R."/>
            <person name="Molina D.M."/>
            <person name="Krause P.J."/>
            <person name="Ben Mamoun C."/>
        </authorList>
    </citation>
    <scope>NUCLEOTIDE SEQUENCE [LARGE SCALE GENOMIC DNA]</scope>
    <source>
        <strain evidence="2 3">RI</strain>
    </source>
</reference>
<feature type="compositionally biased region" description="Basic and acidic residues" evidence="1">
    <location>
        <begin position="396"/>
        <end position="406"/>
    </location>
</feature>
<dbReference type="GeneID" id="24426291"/>
<dbReference type="AlphaFoldDB" id="I7J9E2"/>